<feature type="domain" description="HTH deoR-type" evidence="3">
    <location>
        <begin position="10"/>
        <end position="65"/>
    </location>
</feature>
<name>A0ABN3DQF2_9MICO</name>
<keyword evidence="5" id="KW-1185">Reference proteome</keyword>
<dbReference type="InterPro" id="IPR001034">
    <property type="entry name" value="DeoR_HTH"/>
</dbReference>
<gene>
    <name evidence="4" type="ORF">GCM10009851_25450</name>
</gene>
<dbReference type="Pfam" id="PF08220">
    <property type="entry name" value="HTH_DeoR"/>
    <property type="match status" value="1"/>
</dbReference>
<dbReference type="Pfam" id="PF00455">
    <property type="entry name" value="DeoRC"/>
    <property type="match status" value="1"/>
</dbReference>
<evidence type="ECO:0000313" key="4">
    <source>
        <dbReference type="EMBL" id="GAA2239118.1"/>
    </source>
</evidence>
<comment type="caution">
    <text evidence="4">The sequence shown here is derived from an EMBL/GenBank/DDBJ whole genome shotgun (WGS) entry which is preliminary data.</text>
</comment>
<dbReference type="SUPFAM" id="SSF100950">
    <property type="entry name" value="NagB/RpiA/CoA transferase-like"/>
    <property type="match status" value="1"/>
</dbReference>
<dbReference type="InterPro" id="IPR014036">
    <property type="entry name" value="DeoR-like_C"/>
</dbReference>
<evidence type="ECO:0000256" key="1">
    <source>
        <dbReference type="ARBA" id="ARBA00023015"/>
    </source>
</evidence>
<dbReference type="SUPFAM" id="SSF46785">
    <property type="entry name" value="Winged helix' DNA-binding domain"/>
    <property type="match status" value="1"/>
</dbReference>
<keyword evidence="2" id="KW-0804">Transcription</keyword>
<evidence type="ECO:0000259" key="3">
    <source>
        <dbReference type="PROSITE" id="PS51000"/>
    </source>
</evidence>
<dbReference type="PANTHER" id="PTHR30363:SF44">
    <property type="entry name" value="AGA OPERON TRANSCRIPTIONAL REPRESSOR-RELATED"/>
    <property type="match status" value="1"/>
</dbReference>
<dbReference type="PROSITE" id="PS51000">
    <property type="entry name" value="HTH_DEOR_2"/>
    <property type="match status" value="1"/>
</dbReference>
<organism evidence="4 5">
    <name type="scientific">Herbiconiux moechotypicola</name>
    <dbReference type="NCBI Taxonomy" id="637393"/>
    <lineage>
        <taxon>Bacteria</taxon>
        <taxon>Bacillati</taxon>
        <taxon>Actinomycetota</taxon>
        <taxon>Actinomycetes</taxon>
        <taxon>Micrococcales</taxon>
        <taxon>Microbacteriaceae</taxon>
        <taxon>Herbiconiux</taxon>
    </lineage>
</organism>
<reference evidence="4 5" key="1">
    <citation type="journal article" date="2019" name="Int. J. Syst. Evol. Microbiol.">
        <title>The Global Catalogue of Microorganisms (GCM) 10K type strain sequencing project: providing services to taxonomists for standard genome sequencing and annotation.</title>
        <authorList>
            <consortium name="The Broad Institute Genomics Platform"/>
            <consortium name="The Broad Institute Genome Sequencing Center for Infectious Disease"/>
            <person name="Wu L."/>
            <person name="Ma J."/>
        </authorList>
    </citation>
    <scope>NUCLEOTIDE SEQUENCE [LARGE SCALE GENOMIC DNA]</scope>
    <source>
        <strain evidence="4 5">JCM 16117</strain>
    </source>
</reference>
<keyword evidence="4" id="KW-0238">DNA-binding</keyword>
<keyword evidence="1" id="KW-0805">Transcription regulation</keyword>
<dbReference type="RefSeq" id="WP_259480912.1">
    <property type="nucleotide sequence ID" value="NZ_BAAAQY010000007.1"/>
</dbReference>
<protein>
    <submittedName>
        <fullName evidence="4">DeoR/GlpR family DNA-binding transcription regulator</fullName>
    </submittedName>
</protein>
<proteinExistence type="predicted"/>
<dbReference type="Gene3D" id="3.40.50.1360">
    <property type="match status" value="1"/>
</dbReference>
<dbReference type="SMART" id="SM00420">
    <property type="entry name" value="HTH_DEOR"/>
    <property type="match status" value="1"/>
</dbReference>
<evidence type="ECO:0000313" key="5">
    <source>
        <dbReference type="Proteomes" id="UP001500929"/>
    </source>
</evidence>
<evidence type="ECO:0000256" key="2">
    <source>
        <dbReference type="ARBA" id="ARBA00023163"/>
    </source>
</evidence>
<dbReference type="SMART" id="SM01134">
    <property type="entry name" value="DeoRC"/>
    <property type="match status" value="1"/>
</dbReference>
<dbReference type="Gene3D" id="1.10.10.10">
    <property type="entry name" value="Winged helix-like DNA-binding domain superfamily/Winged helix DNA-binding domain"/>
    <property type="match status" value="1"/>
</dbReference>
<dbReference type="PANTHER" id="PTHR30363">
    <property type="entry name" value="HTH-TYPE TRANSCRIPTIONAL REGULATOR SRLR-RELATED"/>
    <property type="match status" value="1"/>
</dbReference>
<accession>A0ABN3DQF2</accession>
<dbReference type="InterPro" id="IPR036388">
    <property type="entry name" value="WH-like_DNA-bd_sf"/>
</dbReference>
<dbReference type="EMBL" id="BAAAQY010000007">
    <property type="protein sequence ID" value="GAA2239118.1"/>
    <property type="molecule type" value="Genomic_DNA"/>
</dbReference>
<sequence>MPHDAEQLPAALRRERIIALIAASGFVRVAELSREFGVSEVTVRSDLDAIEREHPIDRVHGGAVMRGSTVRREEPFEAALASAAEEKRRIGVAAAALVTSGSSILLDVGTTPAAVAAALLERDELDDVVVVTNSLTTALALEPAIPRFTVVVTGGTLRPLQHSLVAPYASQLLDELHVDLAFLGGTGVHPERGVTNVNLAETELKRRMLLAADRAVIVADASKLGVVDLGRIGRIEEFDVLVTSPGGPDGRDGLDGLAERGLEVVVA</sequence>
<dbReference type="InterPro" id="IPR037171">
    <property type="entry name" value="NagB/RpiA_transferase-like"/>
</dbReference>
<dbReference type="InterPro" id="IPR036390">
    <property type="entry name" value="WH_DNA-bd_sf"/>
</dbReference>
<dbReference type="GO" id="GO:0003677">
    <property type="term" value="F:DNA binding"/>
    <property type="evidence" value="ECO:0007669"/>
    <property type="project" value="UniProtKB-KW"/>
</dbReference>
<dbReference type="Proteomes" id="UP001500929">
    <property type="component" value="Unassembled WGS sequence"/>
</dbReference>
<dbReference type="InterPro" id="IPR050313">
    <property type="entry name" value="Carb_Metab_HTH_regulators"/>
</dbReference>